<keyword evidence="11" id="KW-0520">NAD</keyword>
<dbReference type="FunFam" id="3.30.70.20:FF:000035">
    <property type="entry name" value="Iron hydrogenase 1"/>
    <property type="match status" value="1"/>
</dbReference>
<dbReference type="InterPro" id="IPR001041">
    <property type="entry name" value="2Fe-2S_ferredoxin-type"/>
</dbReference>
<dbReference type="Gene3D" id="4.10.260.20">
    <property type="entry name" value="Iron hydrogenase, small subunit"/>
    <property type="match status" value="1"/>
</dbReference>
<evidence type="ECO:0000256" key="10">
    <source>
        <dbReference type="ARBA" id="ARBA00023014"/>
    </source>
</evidence>
<comment type="caution">
    <text evidence="17">The sequence shown here is derived from an EMBL/GenBank/DDBJ whole genome shotgun (WGS) entry which is preliminary data.</text>
</comment>
<evidence type="ECO:0000256" key="9">
    <source>
        <dbReference type="ARBA" id="ARBA00023004"/>
    </source>
</evidence>
<keyword evidence="5" id="KW-0001">2Fe-2S</keyword>
<dbReference type="InterPro" id="IPR009016">
    <property type="entry name" value="Fe_hydrogenase"/>
</dbReference>
<dbReference type="InterPro" id="IPR013352">
    <property type="entry name" value="Fe_hydrogenase_subset"/>
</dbReference>
<dbReference type="Gene3D" id="3.40.950.10">
    <property type="entry name" value="Fe-only Hydrogenase (Larger Subunit), Chain L, domain 3"/>
    <property type="match status" value="1"/>
</dbReference>
<dbReference type="SUPFAM" id="SSF54292">
    <property type="entry name" value="2Fe-2S ferredoxin-like"/>
    <property type="match status" value="1"/>
</dbReference>
<dbReference type="FunFam" id="3.10.20.740:FF:000004">
    <property type="entry name" value="NADH-quinone oxidoreductase"/>
    <property type="match status" value="1"/>
</dbReference>
<evidence type="ECO:0000256" key="8">
    <source>
        <dbReference type="ARBA" id="ARBA00022967"/>
    </source>
</evidence>
<dbReference type="InterPro" id="IPR003149">
    <property type="entry name" value="Fe_hydrogenase_ssu"/>
</dbReference>
<keyword evidence="8" id="KW-1278">Translocase</keyword>
<comment type="cofactor">
    <cofactor evidence="1">
        <name>[4Fe-4S] cluster</name>
        <dbReference type="ChEBI" id="CHEBI:49883"/>
    </cofactor>
</comment>
<dbReference type="InterPro" id="IPR000283">
    <property type="entry name" value="NADH_UbQ_OxRdtase_75kDa_su_CS"/>
</dbReference>
<keyword evidence="6" id="KW-0479">Metal-binding</keyword>
<dbReference type="Pfam" id="PF13510">
    <property type="entry name" value="Fer2_4"/>
    <property type="match status" value="1"/>
</dbReference>
<dbReference type="InterPro" id="IPR017900">
    <property type="entry name" value="4Fe4S_Fe_S_CS"/>
</dbReference>
<evidence type="ECO:0000256" key="11">
    <source>
        <dbReference type="ARBA" id="ARBA00023027"/>
    </source>
</evidence>
<gene>
    <name evidence="17" type="ORF">H9900_05335</name>
</gene>
<dbReference type="InterPro" id="IPR036991">
    <property type="entry name" value="Fe_hydrogenase_ssu_sf"/>
</dbReference>
<comment type="cofactor">
    <cofactor evidence="13">
        <name>[2Fe-2S] cluster</name>
        <dbReference type="ChEBI" id="CHEBI:190135"/>
    </cofactor>
</comment>
<organism evidence="17 18">
    <name type="scientific">Candidatus Monoglobus merdigallinarum</name>
    <dbReference type="NCBI Taxonomy" id="2838698"/>
    <lineage>
        <taxon>Bacteria</taxon>
        <taxon>Bacillati</taxon>
        <taxon>Bacillota</taxon>
        <taxon>Clostridia</taxon>
        <taxon>Monoglobales</taxon>
        <taxon>Monoglobaceae</taxon>
        <taxon>Monoglobus</taxon>
    </lineage>
</organism>
<dbReference type="InterPro" id="IPR004108">
    <property type="entry name" value="Fe_hydrogenase_lsu_C"/>
</dbReference>
<keyword evidence="10" id="KW-0411">Iron-sulfur</keyword>
<dbReference type="PROSITE" id="PS51839">
    <property type="entry name" value="4FE4S_HC3"/>
    <property type="match status" value="1"/>
</dbReference>
<dbReference type="Proteomes" id="UP000824162">
    <property type="component" value="Unassembled WGS sequence"/>
</dbReference>
<dbReference type="Pfam" id="PF02256">
    <property type="entry name" value="Fe_hyd_SSU"/>
    <property type="match status" value="1"/>
</dbReference>
<keyword evidence="7" id="KW-0677">Repeat</keyword>
<evidence type="ECO:0000259" key="15">
    <source>
        <dbReference type="PROSITE" id="PS51379"/>
    </source>
</evidence>
<evidence type="ECO:0000256" key="6">
    <source>
        <dbReference type="ARBA" id="ARBA00022723"/>
    </source>
</evidence>
<evidence type="ECO:0000256" key="1">
    <source>
        <dbReference type="ARBA" id="ARBA00001966"/>
    </source>
</evidence>
<dbReference type="SMART" id="SM00902">
    <property type="entry name" value="Fe_hyd_SSU"/>
    <property type="match status" value="1"/>
</dbReference>
<dbReference type="GO" id="GO:0008901">
    <property type="term" value="F:ferredoxin hydrogenase activity"/>
    <property type="evidence" value="ECO:0007669"/>
    <property type="project" value="InterPro"/>
</dbReference>
<dbReference type="Pfam" id="PF02906">
    <property type="entry name" value="Fe_hyd_lg_C"/>
    <property type="match status" value="1"/>
</dbReference>
<evidence type="ECO:0000313" key="18">
    <source>
        <dbReference type="Proteomes" id="UP000824162"/>
    </source>
</evidence>
<dbReference type="PROSITE" id="PS51085">
    <property type="entry name" value="2FE2S_FER_2"/>
    <property type="match status" value="1"/>
</dbReference>
<dbReference type="Gene3D" id="3.30.70.20">
    <property type="match status" value="1"/>
</dbReference>
<dbReference type="Pfam" id="PF10588">
    <property type="entry name" value="NADH-G_4Fe-4S_3"/>
    <property type="match status" value="1"/>
</dbReference>
<dbReference type="GO" id="GO:0008137">
    <property type="term" value="F:NADH dehydrogenase (ubiquinone) activity"/>
    <property type="evidence" value="ECO:0007669"/>
    <property type="project" value="InterPro"/>
</dbReference>
<name>A0A9D1PS54_9FIRM</name>
<evidence type="ECO:0000259" key="16">
    <source>
        <dbReference type="PROSITE" id="PS51839"/>
    </source>
</evidence>
<reference evidence="17" key="2">
    <citation type="submission" date="2021-04" db="EMBL/GenBank/DDBJ databases">
        <authorList>
            <person name="Gilroy R."/>
        </authorList>
    </citation>
    <scope>NUCLEOTIDE SEQUENCE</scope>
    <source>
        <strain evidence="17">5790</strain>
    </source>
</reference>
<feature type="domain" description="2Fe-2S ferredoxin-type" evidence="14">
    <location>
        <begin position="3"/>
        <end position="81"/>
    </location>
</feature>
<dbReference type="EMBL" id="DXIJ01000113">
    <property type="protein sequence ID" value="HIV86217.1"/>
    <property type="molecule type" value="Genomic_DNA"/>
</dbReference>
<evidence type="ECO:0000313" key="17">
    <source>
        <dbReference type="EMBL" id="HIV86217.1"/>
    </source>
</evidence>
<dbReference type="PANTHER" id="PTHR11615">
    <property type="entry name" value="NITRATE, FORMATE, IRON DEHYDROGENASE"/>
    <property type="match status" value="1"/>
</dbReference>
<dbReference type="PROSITE" id="PS51379">
    <property type="entry name" value="4FE4S_FER_2"/>
    <property type="match status" value="2"/>
</dbReference>
<dbReference type="PROSITE" id="PS00198">
    <property type="entry name" value="4FE4S_FER_1"/>
    <property type="match status" value="1"/>
</dbReference>
<dbReference type="NCBIfam" id="TIGR02512">
    <property type="entry name" value="FeFe_hydrog_A"/>
    <property type="match status" value="1"/>
</dbReference>
<keyword evidence="12" id="KW-0472">Membrane</keyword>
<dbReference type="SMART" id="SM00929">
    <property type="entry name" value="NADH-G_4Fe-4S_3"/>
    <property type="match status" value="1"/>
</dbReference>
<dbReference type="PROSITE" id="PS00641">
    <property type="entry name" value="COMPLEX1_75K_1"/>
    <property type="match status" value="1"/>
</dbReference>
<evidence type="ECO:0000259" key="14">
    <source>
        <dbReference type="PROSITE" id="PS51085"/>
    </source>
</evidence>
<comment type="similarity">
    <text evidence="3">Belongs to the complex I 75 kDa subunit family.</text>
</comment>
<evidence type="ECO:0000256" key="2">
    <source>
        <dbReference type="ARBA" id="ARBA00004370"/>
    </source>
</evidence>
<proteinExistence type="inferred from homology"/>
<dbReference type="GO" id="GO:0051539">
    <property type="term" value="F:4 iron, 4 sulfur cluster binding"/>
    <property type="evidence" value="ECO:0007669"/>
    <property type="project" value="UniProtKB-KW"/>
</dbReference>
<evidence type="ECO:0000256" key="12">
    <source>
        <dbReference type="ARBA" id="ARBA00023136"/>
    </source>
</evidence>
<dbReference type="InterPro" id="IPR017896">
    <property type="entry name" value="4Fe4S_Fe-S-bd"/>
</dbReference>
<accession>A0A9D1PS54</accession>
<sequence>MSENVNIKINGMELSVPAGYTVLEAARENGIEIPTLCYLKDVSRTGSCRMCVVEVKGARALQASCVYPVSEGMEVFTNTPKVRQQRRVTLELLLSDHDRKCLSCIRNQTCELQELADSLGVQSLAYEGEMNSYDIDDVSPSIIRDNNKCVLCRRCVNMCKDIQTVSVIDTMERGFRTKVCSAFEMPLSDTACVNCGQCIISCPTGALREKDNTHEVWEAIADESKHVVVQTAPAVRAALGEEFGYPIGTPVTGKMAAALRRLGFDKTFDTDTGADLTIMEEANELLERISNGGKLPMITSCSPGWVKFCEHNFPDLLENVSSCKSPHEMFGAIIKSYYAEKNGIDPKNIFVVSVMPCVAKKFESGRPEMEVDGLRDVDAVISTRELARMIKEAGIMFDKLPDEEFDVPFERASGAGVIFGATGGVMEAALRTAADKLGGVPVEEIEYTAVRGVEGIKEATVTMGGTDVRVAVASGLGNARKLLNSVRDGKADYHFIEIMACPGGCVNGGGQPIVPSKTKMDVDIRKERAKALYSEDRNSIIRKSHENPDMTLLYNEYLGEPGSHLAHKLLHTTYVNRGRF</sequence>
<keyword evidence="9" id="KW-0408">Iron</keyword>
<dbReference type="AlphaFoldDB" id="A0A9D1PS54"/>
<evidence type="ECO:0000256" key="3">
    <source>
        <dbReference type="ARBA" id="ARBA00005404"/>
    </source>
</evidence>
<dbReference type="GO" id="GO:0051537">
    <property type="term" value="F:2 iron, 2 sulfur cluster binding"/>
    <property type="evidence" value="ECO:0007669"/>
    <property type="project" value="UniProtKB-KW"/>
</dbReference>
<dbReference type="InterPro" id="IPR049830">
    <property type="entry name" value="HndD"/>
</dbReference>
<dbReference type="Gene3D" id="3.10.20.740">
    <property type="match status" value="1"/>
</dbReference>
<dbReference type="InterPro" id="IPR050340">
    <property type="entry name" value="Cytosolic_Fe-S_CAF"/>
</dbReference>
<feature type="domain" description="4Fe-4S His(Cys)3-ligated-type" evidence="16">
    <location>
        <begin position="81"/>
        <end position="120"/>
    </location>
</feature>
<dbReference type="InterPro" id="IPR019574">
    <property type="entry name" value="NADH_UbQ_OxRdtase_Gsu_4Fe4S-bd"/>
</dbReference>
<dbReference type="SUPFAM" id="SSF53920">
    <property type="entry name" value="Fe-only hydrogenase"/>
    <property type="match status" value="1"/>
</dbReference>
<dbReference type="NCBIfam" id="NF040763">
    <property type="entry name" value="FeFe_hydrog_A6"/>
    <property type="match status" value="1"/>
</dbReference>
<keyword evidence="4" id="KW-0004">4Fe-4S</keyword>
<dbReference type="Gene3D" id="3.40.50.1780">
    <property type="match status" value="1"/>
</dbReference>
<dbReference type="SUPFAM" id="SSF54862">
    <property type="entry name" value="4Fe-4S ferredoxins"/>
    <property type="match status" value="1"/>
</dbReference>
<evidence type="ECO:0000256" key="5">
    <source>
        <dbReference type="ARBA" id="ARBA00022714"/>
    </source>
</evidence>
<protein>
    <submittedName>
        <fullName evidence="17">[FeFe] hydrogenase, group A</fullName>
    </submittedName>
</protein>
<dbReference type="GO" id="GO:0042773">
    <property type="term" value="P:ATP synthesis coupled electron transport"/>
    <property type="evidence" value="ECO:0007669"/>
    <property type="project" value="InterPro"/>
</dbReference>
<evidence type="ECO:0000256" key="4">
    <source>
        <dbReference type="ARBA" id="ARBA00022485"/>
    </source>
</evidence>
<comment type="subcellular location">
    <subcellularLocation>
        <location evidence="2">Membrane</location>
    </subcellularLocation>
</comment>
<feature type="domain" description="4Fe-4S ferredoxin-type" evidence="15">
    <location>
        <begin position="183"/>
        <end position="212"/>
    </location>
</feature>
<dbReference type="GO" id="GO:0005506">
    <property type="term" value="F:iron ion binding"/>
    <property type="evidence" value="ECO:0007669"/>
    <property type="project" value="InterPro"/>
</dbReference>
<reference evidence="17" key="1">
    <citation type="journal article" date="2021" name="PeerJ">
        <title>Extensive microbial diversity within the chicken gut microbiome revealed by metagenomics and culture.</title>
        <authorList>
            <person name="Gilroy R."/>
            <person name="Ravi A."/>
            <person name="Getino M."/>
            <person name="Pursley I."/>
            <person name="Horton D.L."/>
            <person name="Alikhan N.F."/>
            <person name="Baker D."/>
            <person name="Gharbi K."/>
            <person name="Hall N."/>
            <person name="Watson M."/>
            <person name="Adriaenssens E.M."/>
            <person name="Foster-Nyarko E."/>
            <person name="Jarju S."/>
            <person name="Secka A."/>
            <person name="Antonio M."/>
            <person name="Oren A."/>
            <person name="Chaudhuri R.R."/>
            <person name="La Ragione R."/>
            <person name="Hildebrand F."/>
            <person name="Pallen M.J."/>
        </authorList>
    </citation>
    <scope>NUCLEOTIDE SEQUENCE</scope>
    <source>
        <strain evidence="17">5790</strain>
    </source>
</reference>
<dbReference type="InterPro" id="IPR036010">
    <property type="entry name" value="2Fe-2S_ferredoxin-like_sf"/>
</dbReference>
<dbReference type="GO" id="GO:0016020">
    <property type="term" value="C:membrane"/>
    <property type="evidence" value="ECO:0007669"/>
    <property type="project" value="UniProtKB-SubCell"/>
</dbReference>
<evidence type="ECO:0000256" key="7">
    <source>
        <dbReference type="ARBA" id="ARBA00022737"/>
    </source>
</evidence>
<dbReference type="CDD" id="cd00207">
    <property type="entry name" value="fer2"/>
    <property type="match status" value="1"/>
</dbReference>
<dbReference type="Pfam" id="PF12838">
    <property type="entry name" value="Fer4_7"/>
    <property type="match status" value="1"/>
</dbReference>
<feature type="domain" description="4Fe-4S ferredoxin-type" evidence="15">
    <location>
        <begin position="140"/>
        <end position="170"/>
    </location>
</feature>
<evidence type="ECO:0000256" key="13">
    <source>
        <dbReference type="ARBA" id="ARBA00034078"/>
    </source>
</evidence>